<dbReference type="Proteomes" id="UP001314229">
    <property type="component" value="Unassembled WGS sequence"/>
</dbReference>
<feature type="domain" description="G2 and S phase-expressed protein 1 N-terminal" evidence="6">
    <location>
        <begin position="22"/>
        <end position="160"/>
    </location>
</feature>
<organism evidence="7 8">
    <name type="scientific">Scomber scombrus</name>
    <name type="common">Atlantic mackerel</name>
    <name type="synonym">Scomber vernalis</name>
    <dbReference type="NCBI Taxonomy" id="13677"/>
    <lineage>
        <taxon>Eukaryota</taxon>
        <taxon>Metazoa</taxon>
        <taxon>Chordata</taxon>
        <taxon>Craniata</taxon>
        <taxon>Vertebrata</taxon>
        <taxon>Euteleostomi</taxon>
        <taxon>Actinopterygii</taxon>
        <taxon>Neopterygii</taxon>
        <taxon>Teleostei</taxon>
        <taxon>Neoteleostei</taxon>
        <taxon>Acanthomorphata</taxon>
        <taxon>Pelagiaria</taxon>
        <taxon>Scombriformes</taxon>
        <taxon>Scombridae</taxon>
        <taxon>Scomber</taxon>
    </lineage>
</organism>
<feature type="region of interest" description="Disordered" evidence="5">
    <location>
        <begin position="98"/>
        <end position="128"/>
    </location>
</feature>
<dbReference type="Pfam" id="PF15259">
    <property type="entry name" value="GTSE1_N"/>
    <property type="match status" value="1"/>
</dbReference>
<feature type="compositionally biased region" description="Polar residues" evidence="5">
    <location>
        <begin position="633"/>
        <end position="652"/>
    </location>
</feature>
<feature type="compositionally biased region" description="Low complexity" evidence="5">
    <location>
        <begin position="474"/>
        <end position="490"/>
    </location>
</feature>
<feature type="compositionally biased region" description="Polar residues" evidence="5">
    <location>
        <begin position="680"/>
        <end position="689"/>
    </location>
</feature>
<keyword evidence="4" id="KW-0206">Cytoskeleton</keyword>
<evidence type="ECO:0000259" key="6">
    <source>
        <dbReference type="Pfam" id="PF15259"/>
    </source>
</evidence>
<feature type="region of interest" description="Disordered" evidence="5">
    <location>
        <begin position="429"/>
        <end position="712"/>
    </location>
</feature>
<sequence length="865" mass="90929">MPLTNRSSSSSRMDCRSGIDMPLLVNEKFDFDVSMSPASSTDDENEVFVDQVSHIEGSVSANITSQLEDGVGGVRVSWSPLTGDHLEAICEEAHRLANHLQSSEPSPAHCDDDETADVTSNPTTESEQFVQDTEVKLGMIGQAANVLSPVKRQTFCVQDSPMKQLPPAIQHSLQRGIISNTVSSTSPATKSASSTRPATKPASSTRPATNAGASSRLATNSTSSIYPATKAPSSTCPATKAPSSSRPAPNTPSSIRPATNSTSSIRPATDTPSSSRPATDTPSSSRPATNSTSSIRPATNLTSSIRPAINTPSSSRPAIKAPSSTRPATKAPSTRPASTARLSTSSPVAKHGTMLRGKAVPGFGVTLPSKPAAPSTYCSANKSRVEKTRLQPPSKAATGWSRSPNSRPSSRAGSYEDLLSDTASVASDISDSSLNSSMQGKRTLAPPTKCMRNLSGVKAPTLQRRRVTEKRNTSSSSSSVSSFNSSMSLSPATGKLNSSMSLSASTVPAPSSIRKPANQSRPQRSNVCATAEPASSIAGRRSLSNQARKLSTPLKRAEATPLQLTPNNKRVSEKNTSIPAAASARLQSGLKAKPKPQAMVPSTPSGIARGVRHGDGVSSPDVSKMLKPKRMMSASTVESVSQKPSAGPQTLSAGGCRSLQMKTRRPSALPTPLRSRTPAIHTTTPTNQLCPVRPPLTPDPDHSSPRTVSNCSPVSWDIQEAEPVDAPDIQPFCLEEEEEETPAAPPSTAPHPNHSESTDIGALSHGESEPTRNPETQQLETVEESNSKIQEVLLFDLPAPTLQPPEKLLIDLTSTPNLIRSSNNSCTTTQASCTSSCPCSWAARTSASVRPSRCRTCSWTCCNGS</sequence>
<evidence type="ECO:0000256" key="1">
    <source>
        <dbReference type="ARBA" id="ARBA00004245"/>
    </source>
</evidence>
<protein>
    <submittedName>
        <fullName evidence="7">G2 and S phase-expressed protein 1</fullName>
    </submittedName>
</protein>
<gene>
    <name evidence="7" type="ORF">FSCOSCO3_A028686</name>
</gene>
<keyword evidence="8" id="KW-1185">Reference proteome</keyword>
<feature type="compositionally biased region" description="Low complexity" evidence="5">
    <location>
        <begin position="183"/>
        <end position="200"/>
    </location>
</feature>
<dbReference type="PANTHER" id="PTHR21584">
    <property type="entry name" value="DIFFERENTIAL DISPLAY AND ACTIVATED BY P53 DDA3 /G2 S PHASE EXPRESSED 1"/>
    <property type="match status" value="1"/>
</dbReference>
<comment type="caution">
    <text evidence="7">The sequence shown here is derived from an EMBL/GenBank/DDBJ whole genome shotgun (WGS) entry which is preliminary data.</text>
</comment>
<dbReference type="GO" id="GO:0008017">
    <property type="term" value="F:microtubule binding"/>
    <property type="evidence" value="ECO:0007669"/>
    <property type="project" value="TreeGrafter"/>
</dbReference>
<evidence type="ECO:0000313" key="8">
    <source>
        <dbReference type="Proteomes" id="UP001314229"/>
    </source>
</evidence>
<keyword evidence="3" id="KW-0597">Phosphoprotein</keyword>
<proteinExistence type="predicted"/>
<evidence type="ECO:0000256" key="5">
    <source>
        <dbReference type="SAM" id="MobiDB-lite"/>
    </source>
</evidence>
<feature type="region of interest" description="Disordered" evidence="5">
    <location>
        <begin position="182"/>
        <end position="415"/>
    </location>
</feature>
<dbReference type="InterPro" id="IPR026657">
    <property type="entry name" value="DDA3/GTSE-1"/>
</dbReference>
<feature type="compositionally biased region" description="Polar residues" evidence="5">
    <location>
        <begin position="117"/>
        <end position="128"/>
    </location>
</feature>
<reference evidence="7 8" key="1">
    <citation type="submission" date="2024-01" db="EMBL/GenBank/DDBJ databases">
        <authorList>
            <person name="Alioto T."/>
            <person name="Alioto T."/>
            <person name="Gomez Garrido J."/>
        </authorList>
    </citation>
    <scope>NUCLEOTIDE SEQUENCE [LARGE SCALE GENOMIC DNA]</scope>
</reference>
<dbReference type="GO" id="GO:0005881">
    <property type="term" value="C:cytoplasmic microtubule"/>
    <property type="evidence" value="ECO:0007669"/>
    <property type="project" value="TreeGrafter"/>
</dbReference>
<feature type="region of interest" description="Disordered" evidence="5">
    <location>
        <begin position="736"/>
        <end position="781"/>
    </location>
</feature>
<evidence type="ECO:0000256" key="3">
    <source>
        <dbReference type="ARBA" id="ARBA00022553"/>
    </source>
</evidence>
<name>A0AAV1N4Y3_SCOSC</name>
<dbReference type="PANTHER" id="PTHR21584:SF10">
    <property type="entry name" value="G2 AND S PHASE-EXPRESSED PROTEIN 1"/>
    <property type="match status" value="1"/>
</dbReference>
<feature type="compositionally biased region" description="Polar residues" evidence="5">
    <location>
        <begin position="201"/>
        <end position="280"/>
    </location>
</feature>
<dbReference type="InterPro" id="IPR032768">
    <property type="entry name" value="GTSE1_N"/>
</dbReference>
<feature type="compositionally biased region" description="Polar residues" evidence="5">
    <location>
        <begin position="517"/>
        <end position="528"/>
    </location>
</feature>
<keyword evidence="2" id="KW-0963">Cytoplasm</keyword>
<evidence type="ECO:0000256" key="4">
    <source>
        <dbReference type="ARBA" id="ARBA00023212"/>
    </source>
</evidence>
<evidence type="ECO:0000256" key="2">
    <source>
        <dbReference type="ARBA" id="ARBA00022490"/>
    </source>
</evidence>
<feature type="compositionally biased region" description="Low complexity" evidence="5">
    <location>
        <begin position="401"/>
        <end position="411"/>
    </location>
</feature>
<dbReference type="EMBL" id="CAWUFR010000017">
    <property type="protein sequence ID" value="CAK6954592.1"/>
    <property type="molecule type" value="Genomic_DNA"/>
</dbReference>
<accession>A0AAV1N4Y3</accession>
<feature type="compositionally biased region" description="Polar residues" evidence="5">
    <location>
        <begin position="295"/>
        <end position="347"/>
    </location>
</feature>
<feature type="compositionally biased region" description="Polar residues" evidence="5">
    <location>
        <begin position="495"/>
        <end position="509"/>
    </location>
</feature>
<comment type="subcellular location">
    <subcellularLocation>
        <location evidence="1">Cytoplasm</location>
        <location evidence="1">Cytoskeleton</location>
    </subcellularLocation>
</comment>
<dbReference type="AlphaFoldDB" id="A0AAV1N4Y3"/>
<feature type="compositionally biased region" description="Polar residues" evidence="5">
    <location>
        <begin position="562"/>
        <end position="578"/>
    </location>
</feature>
<feature type="compositionally biased region" description="Low complexity" evidence="5">
    <location>
        <begin position="281"/>
        <end position="294"/>
    </location>
</feature>
<evidence type="ECO:0000313" key="7">
    <source>
        <dbReference type="EMBL" id="CAK6954592.1"/>
    </source>
</evidence>